<proteinExistence type="predicted"/>
<evidence type="ECO:0000313" key="3">
    <source>
        <dbReference type="Proteomes" id="UP001153269"/>
    </source>
</evidence>
<keyword evidence="3" id="KW-1185">Reference proteome</keyword>
<feature type="region of interest" description="Disordered" evidence="1">
    <location>
        <begin position="15"/>
        <end position="64"/>
    </location>
</feature>
<dbReference type="AlphaFoldDB" id="A0A9N7UAV9"/>
<accession>A0A9N7UAV9</accession>
<dbReference type="Proteomes" id="UP001153269">
    <property type="component" value="Unassembled WGS sequence"/>
</dbReference>
<evidence type="ECO:0000256" key="1">
    <source>
        <dbReference type="SAM" id="MobiDB-lite"/>
    </source>
</evidence>
<dbReference type="EMBL" id="CADEAL010001013">
    <property type="protein sequence ID" value="CAB1428030.1"/>
    <property type="molecule type" value="Genomic_DNA"/>
</dbReference>
<protein>
    <submittedName>
        <fullName evidence="2">Uncharacterized protein</fullName>
    </submittedName>
</protein>
<organism evidence="2 3">
    <name type="scientific">Pleuronectes platessa</name>
    <name type="common">European plaice</name>
    <dbReference type="NCBI Taxonomy" id="8262"/>
    <lineage>
        <taxon>Eukaryota</taxon>
        <taxon>Metazoa</taxon>
        <taxon>Chordata</taxon>
        <taxon>Craniata</taxon>
        <taxon>Vertebrata</taxon>
        <taxon>Euteleostomi</taxon>
        <taxon>Actinopterygii</taxon>
        <taxon>Neopterygii</taxon>
        <taxon>Teleostei</taxon>
        <taxon>Neoteleostei</taxon>
        <taxon>Acanthomorphata</taxon>
        <taxon>Carangaria</taxon>
        <taxon>Pleuronectiformes</taxon>
        <taxon>Pleuronectoidei</taxon>
        <taxon>Pleuronectidae</taxon>
        <taxon>Pleuronectes</taxon>
    </lineage>
</organism>
<name>A0A9N7UAV9_PLEPL</name>
<sequence length="113" mass="12633">MRVMDSFVTYLSWPGAVGERGGGAPKKKERSETKGEKGQGKRHEDNSPPLRGARVMKRGASGTRRQAFFQSICPASRPRVNGTGPMKKKRWILQSRDSVRLRPKIHLKGCTVE</sequence>
<reference evidence="2" key="1">
    <citation type="submission" date="2020-03" db="EMBL/GenBank/DDBJ databases">
        <authorList>
            <person name="Weist P."/>
        </authorList>
    </citation>
    <scope>NUCLEOTIDE SEQUENCE</scope>
</reference>
<comment type="caution">
    <text evidence="2">The sequence shown here is derived from an EMBL/GenBank/DDBJ whole genome shotgun (WGS) entry which is preliminary data.</text>
</comment>
<gene>
    <name evidence="2" type="ORF">PLEPLA_LOCUS15984</name>
</gene>
<feature type="compositionally biased region" description="Basic and acidic residues" evidence="1">
    <location>
        <begin position="29"/>
        <end position="46"/>
    </location>
</feature>
<evidence type="ECO:0000313" key="2">
    <source>
        <dbReference type="EMBL" id="CAB1428030.1"/>
    </source>
</evidence>